<dbReference type="AlphaFoldDB" id="A0AAD4GM95"/>
<sequence>MLRLSSLPQFKSLLVYGPYHPSAPIHLSLSVPPPHSTLLFSPSRDALLQALQGHPDEWLNTHSGTGTLASMSSRVTVFYPPSPKHLVAVLSLLRVHDVSVPVAPKVTLDRAPALLVLHEPSAYFFPEQEEYTVSSYLLLITHVLSTAEYLSSRSFDVVVFDTRLDQLKLPVLRTPPSSAFDERDDPEDVPRPESVLFFAAKYFELSGAFQLRGQADSDLQTSVLALHRTGQGEIQIDFAFALLFLVFAWSAYLTNGNIHFFILMAIEIALWASMKWFVQELRMLPDSEEAAQRKDQ</sequence>
<feature type="transmembrane region" description="Helical" evidence="1">
    <location>
        <begin position="258"/>
        <end position="278"/>
    </location>
</feature>
<dbReference type="Proteomes" id="UP001194468">
    <property type="component" value="Unassembled WGS sequence"/>
</dbReference>
<dbReference type="InterPro" id="IPR013945">
    <property type="entry name" value="Pkr1"/>
</dbReference>
<evidence type="ECO:0000313" key="2">
    <source>
        <dbReference type="EMBL" id="KAF8450803.1"/>
    </source>
</evidence>
<evidence type="ECO:0000313" key="3">
    <source>
        <dbReference type="Proteomes" id="UP001194468"/>
    </source>
</evidence>
<organism evidence="2 3">
    <name type="scientific">Boletus edulis BED1</name>
    <dbReference type="NCBI Taxonomy" id="1328754"/>
    <lineage>
        <taxon>Eukaryota</taxon>
        <taxon>Fungi</taxon>
        <taxon>Dikarya</taxon>
        <taxon>Basidiomycota</taxon>
        <taxon>Agaricomycotina</taxon>
        <taxon>Agaricomycetes</taxon>
        <taxon>Agaricomycetidae</taxon>
        <taxon>Boletales</taxon>
        <taxon>Boletineae</taxon>
        <taxon>Boletaceae</taxon>
        <taxon>Boletoideae</taxon>
        <taxon>Boletus</taxon>
    </lineage>
</organism>
<feature type="transmembrane region" description="Helical" evidence="1">
    <location>
        <begin position="234"/>
        <end position="252"/>
    </location>
</feature>
<dbReference type="EMBL" id="WHUW01000002">
    <property type="protein sequence ID" value="KAF8450803.1"/>
    <property type="molecule type" value="Genomic_DNA"/>
</dbReference>
<keyword evidence="3" id="KW-1185">Reference proteome</keyword>
<dbReference type="GO" id="GO:0070072">
    <property type="term" value="P:vacuolar proton-transporting V-type ATPase complex assembly"/>
    <property type="evidence" value="ECO:0007669"/>
    <property type="project" value="InterPro"/>
</dbReference>
<keyword evidence="1" id="KW-0812">Transmembrane</keyword>
<gene>
    <name evidence="2" type="ORF">L210DRAFT_3627205</name>
</gene>
<comment type="caution">
    <text evidence="2">The sequence shown here is derived from an EMBL/GenBank/DDBJ whole genome shotgun (WGS) entry which is preliminary data.</text>
</comment>
<protein>
    <submittedName>
        <fullName evidence="2">Uncharacterized protein</fullName>
    </submittedName>
</protein>
<dbReference type="SUPFAM" id="SSF56801">
    <property type="entry name" value="Acetyl-CoA synthetase-like"/>
    <property type="match status" value="1"/>
</dbReference>
<dbReference type="Pfam" id="PF08636">
    <property type="entry name" value="Pkr1"/>
    <property type="match status" value="1"/>
</dbReference>
<evidence type="ECO:0000256" key="1">
    <source>
        <dbReference type="SAM" id="Phobius"/>
    </source>
</evidence>
<accession>A0AAD4GM95</accession>
<keyword evidence="1" id="KW-1133">Transmembrane helix</keyword>
<reference evidence="2" key="2">
    <citation type="journal article" date="2020" name="Nat. Commun.">
        <title>Large-scale genome sequencing of mycorrhizal fungi provides insights into the early evolution of symbiotic traits.</title>
        <authorList>
            <person name="Miyauchi S."/>
            <person name="Kiss E."/>
            <person name="Kuo A."/>
            <person name="Drula E."/>
            <person name="Kohler A."/>
            <person name="Sanchez-Garcia M."/>
            <person name="Morin E."/>
            <person name="Andreopoulos B."/>
            <person name="Barry K.W."/>
            <person name="Bonito G."/>
            <person name="Buee M."/>
            <person name="Carver A."/>
            <person name="Chen C."/>
            <person name="Cichocki N."/>
            <person name="Clum A."/>
            <person name="Culley D."/>
            <person name="Crous P.W."/>
            <person name="Fauchery L."/>
            <person name="Girlanda M."/>
            <person name="Hayes R.D."/>
            <person name="Keri Z."/>
            <person name="LaButti K."/>
            <person name="Lipzen A."/>
            <person name="Lombard V."/>
            <person name="Magnuson J."/>
            <person name="Maillard F."/>
            <person name="Murat C."/>
            <person name="Nolan M."/>
            <person name="Ohm R.A."/>
            <person name="Pangilinan J."/>
            <person name="Pereira M.F."/>
            <person name="Perotto S."/>
            <person name="Peter M."/>
            <person name="Pfister S."/>
            <person name="Riley R."/>
            <person name="Sitrit Y."/>
            <person name="Stielow J.B."/>
            <person name="Szollosi G."/>
            <person name="Zifcakova L."/>
            <person name="Stursova M."/>
            <person name="Spatafora J.W."/>
            <person name="Tedersoo L."/>
            <person name="Vaario L.M."/>
            <person name="Yamada A."/>
            <person name="Yan M."/>
            <person name="Wang P."/>
            <person name="Xu J."/>
            <person name="Bruns T."/>
            <person name="Baldrian P."/>
            <person name="Vilgalys R."/>
            <person name="Dunand C."/>
            <person name="Henrissat B."/>
            <person name="Grigoriev I.V."/>
            <person name="Hibbett D."/>
            <person name="Nagy L.G."/>
            <person name="Martin F.M."/>
        </authorList>
    </citation>
    <scope>NUCLEOTIDE SEQUENCE</scope>
    <source>
        <strain evidence="2">BED1</strain>
    </source>
</reference>
<proteinExistence type="predicted"/>
<reference evidence="2" key="1">
    <citation type="submission" date="2019-10" db="EMBL/GenBank/DDBJ databases">
        <authorList>
            <consortium name="DOE Joint Genome Institute"/>
            <person name="Kuo A."/>
            <person name="Miyauchi S."/>
            <person name="Kiss E."/>
            <person name="Drula E."/>
            <person name="Kohler A."/>
            <person name="Sanchez-Garcia M."/>
            <person name="Andreopoulos B."/>
            <person name="Barry K.W."/>
            <person name="Bonito G."/>
            <person name="Buee M."/>
            <person name="Carver A."/>
            <person name="Chen C."/>
            <person name="Cichocki N."/>
            <person name="Clum A."/>
            <person name="Culley D."/>
            <person name="Crous P.W."/>
            <person name="Fauchery L."/>
            <person name="Girlanda M."/>
            <person name="Hayes R."/>
            <person name="Keri Z."/>
            <person name="LaButti K."/>
            <person name="Lipzen A."/>
            <person name="Lombard V."/>
            <person name="Magnuson J."/>
            <person name="Maillard F."/>
            <person name="Morin E."/>
            <person name="Murat C."/>
            <person name="Nolan M."/>
            <person name="Ohm R."/>
            <person name="Pangilinan J."/>
            <person name="Pereira M."/>
            <person name="Perotto S."/>
            <person name="Peter M."/>
            <person name="Riley R."/>
            <person name="Sitrit Y."/>
            <person name="Stielow B."/>
            <person name="Szollosi G."/>
            <person name="Zifcakova L."/>
            <person name="Stursova M."/>
            <person name="Spatafora J.W."/>
            <person name="Tedersoo L."/>
            <person name="Vaario L.-M."/>
            <person name="Yamada A."/>
            <person name="Yan M."/>
            <person name="Wang P."/>
            <person name="Xu J."/>
            <person name="Bruns T."/>
            <person name="Baldrian P."/>
            <person name="Vilgalys R."/>
            <person name="Henrissat B."/>
            <person name="Grigoriev I.V."/>
            <person name="Hibbett D."/>
            <person name="Nagy L.G."/>
            <person name="Martin F.M."/>
        </authorList>
    </citation>
    <scope>NUCLEOTIDE SEQUENCE</scope>
    <source>
        <strain evidence="2">BED1</strain>
    </source>
</reference>
<keyword evidence="1" id="KW-0472">Membrane</keyword>
<name>A0AAD4GM95_BOLED</name>